<keyword evidence="2" id="KW-1185">Reference proteome</keyword>
<sequence>MIYLQDNDLTAYTQERLLNESAADFEEARNKLEEHRISEVKSMISKYYDVETIFTTPLRHPHIIKILAKMVGYDLKKRNAMRKVPDDVKDDLTWAERELDKMHRGIIKFDDLPAKPTDGTGTTASKMLYGNLRNDNFYI</sequence>
<accession>A0A3D9B2J6</accession>
<reference evidence="1 2" key="1">
    <citation type="journal article" date="2004" name="Emerg. Infect. Dis.">
        <title>Amoebae-resisting bacteria isolated from human nasal swabs by amoebal coculture.</title>
        <authorList>
            <person name="Greub G."/>
            <person name="La Scola B."/>
            <person name="Raoult D."/>
        </authorList>
    </citation>
    <scope>NUCLEOTIDE SEQUENCE [LARGE SCALE GENOMIC DNA]</scope>
    <source>
        <strain evidence="1 2">CCUG 51329</strain>
    </source>
</reference>
<gene>
    <name evidence="1" type="ORF">DRF68_12545</name>
</gene>
<organism evidence="1 2">
    <name type="scientific">Candidatus Chryseobacterium massiliense</name>
    <dbReference type="NCBI Taxonomy" id="204089"/>
    <lineage>
        <taxon>Bacteria</taxon>
        <taxon>Pseudomonadati</taxon>
        <taxon>Bacteroidota</taxon>
        <taxon>Flavobacteriia</taxon>
        <taxon>Flavobacteriales</taxon>
        <taxon>Weeksellaceae</taxon>
        <taxon>Chryseobacterium group</taxon>
        <taxon>Chryseobacterium</taxon>
    </lineage>
</organism>
<dbReference type="RefSeq" id="WP_116098929.1">
    <property type="nucleotide sequence ID" value="NZ_QNVU01000024.1"/>
</dbReference>
<evidence type="ECO:0008006" key="3">
    <source>
        <dbReference type="Google" id="ProtNLM"/>
    </source>
</evidence>
<dbReference type="AlphaFoldDB" id="A0A3D9B2J6"/>
<protein>
    <recommendedName>
        <fullName evidence="3">DUF1320 domain-containing protein</fullName>
    </recommendedName>
</protein>
<evidence type="ECO:0000313" key="2">
    <source>
        <dbReference type="Proteomes" id="UP000256924"/>
    </source>
</evidence>
<comment type="caution">
    <text evidence="1">The sequence shown here is derived from an EMBL/GenBank/DDBJ whole genome shotgun (WGS) entry which is preliminary data.</text>
</comment>
<dbReference type="EMBL" id="QNVU01000024">
    <property type="protein sequence ID" value="REC47864.1"/>
    <property type="molecule type" value="Genomic_DNA"/>
</dbReference>
<dbReference type="Proteomes" id="UP000256924">
    <property type="component" value="Unassembled WGS sequence"/>
</dbReference>
<evidence type="ECO:0000313" key="1">
    <source>
        <dbReference type="EMBL" id="REC47864.1"/>
    </source>
</evidence>
<name>A0A3D9B2J6_9FLAO</name>
<proteinExistence type="predicted"/>